<evidence type="ECO:0000313" key="9">
    <source>
        <dbReference type="EMBL" id="TEB13735.1"/>
    </source>
</evidence>
<keyword evidence="4 8" id="KW-0812">Transmembrane</keyword>
<keyword evidence="5 8" id="KW-1133">Transmembrane helix</keyword>
<gene>
    <name evidence="9" type="ORF">Pmgp_00142</name>
</gene>
<dbReference type="InterPro" id="IPR005744">
    <property type="entry name" value="Hy-lIII"/>
</dbReference>
<keyword evidence="7" id="KW-0479">Metal-binding</keyword>
<organism evidence="9 10">
    <name type="scientific">Pelotomaculum propionicicum</name>
    <dbReference type="NCBI Taxonomy" id="258475"/>
    <lineage>
        <taxon>Bacteria</taxon>
        <taxon>Bacillati</taxon>
        <taxon>Bacillota</taxon>
        <taxon>Clostridia</taxon>
        <taxon>Eubacteriales</taxon>
        <taxon>Desulfotomaculaceae</taxon>
        <taxon>Pelotomaculum</taxon>
    </lineage>
</organism>
<evidence type="ECO:0000256" key="7">
    <source>
        <dbReference type="PIRSR" id="PIRSR604254-1"/>
    </source>
</evidence>
<dbReference type="AlphaFoldDB" id="A0A4Y7RXL1"/>
<comment type="subcellular location">
    <subcellularLocation>
        <location evidence="1">Cell membrane</location>
        <topology evidence="1">Multi-pass membrane protein</topology>
    </subcellularLocation>
</comment>
<sequence>MKRFWGMKEPVNTLTHFVTLLASIGGLVFLVIKTRYNTPKLITMTVYGVSIILLYGASSVYHWVKTTPRKSLILKKLDHIAIYLLIAGSYTPVFYYGLTGTWRWAMLSSVWALAFTGILMKIWFIQVPRYISTVFYLTLGWIALVPFIHLIGNLPAGAVYLMFIGGVAYSVGAVIYATKCFNLFPNRFGFHEIFHLFVMAGSIIHFIMMVRYFVPL</sequence>
<dbReference type="NCBIfam" id="TIGR01065">
    <property type="entry name" value="hlyIII"/>
    <property type="match status" value="1"/>
</dbReference>
<proteinExistence type="inferred from homology"/>
<dbReference type="GO" id="GO:0005886">
    <property type="term" value="C:plasma membrane"/>
    <property type="evidence" value="ECO:0007669"/>
    <property type="project" value="UniProtKB-SubCell"/>
</dbReference>
<keyword evidence="3" id="KW-1003">Cell membrane</keyword>
<feature type="binding site" evidence="7">
    <location>
        <position position="191"/>
    </location>
    <ligand>
        <name>Zn(2+)</name>
        <dbReference type="ChEBI" id="CHEBI:29105"/>
    </ligand>
</feature>
<evidence type="ECO:0000256" key="6">
    <source>
        <dbReference type="ARBA" id="ARBA00023136"/>
    </source>
</evidence>
<dbReference type="PANTHER" id="PTHR20855:SF3">
    <property type="entry name" value="LD03007P"/>
    <property type="match status" value="1"/>
</dbReference>
<dbReference type="GO" id="GO:0140911">
    <property type="term" value="F:pore-forming activity"/>
    <property type="evidence" value="ECO:0007669"/>
    <property type="project" value="InterPro"/>
</dbReference>
<feature type="transmembrane region" description="Helical" evidence="8">
    <location>
        <begin position="44"/>
        <end position="64"/>
    </location>
</feature>
<keyword evidence="7" id="KW-0862">Zinc</keyword>
<dbReference type="PANTHER" id="PTHR20855">
    <property type="entry name" value="ADIPOR/PROGESTIN RECEPTOR-RELATED"/>
    <property type="match status" value="1"/>
</dbReference>
<feature type="transmembrane region" description="Helical" evidence="8">
    <location>
        <begin position="12"/>
        <end position="32"/>
    </location>
</feature>
<dbReference type="InterPro" id="IPR004254">
    <property type="entry name" value="AdipoR/HlyIII-related"/>
</dbReference>
<protein>
    <recommendedName>
        <fullName evidence="11">Hemolysin-III related</fullName>
    </recommendedName>
</protein>
<feature type="binding site" evidence="7">
    <location>
        <position position="195"/>
    </location>
    <ligand>
        <name>Zn(2+)</name>
        <dbReference type="ChEBI" id="CHEBI:29105"/>
    </ligand>
</feature>
<feature type="binding site" evidence="7">
    <location>
        <position position="62"/>
    </location>
    <ligand>
        <name>Zn(2+)</name>
        <dbReference type="ChEBI" id="CHEBI:29105"/>
    </ligand>
</feature>
<evidence type="ECO:0008006" key="11">
    <source>
        <dbReference type="Google" id="ProtNLM"/>
    </source>
</evidence>
<keyword evidence="6 8" id="KW-0472">Membrane</keyword>
<evidence type="ECO:0000256" key="4">
    <source>
        <dbReference type="ARBA" id="ARBA00022692"/>
    </source>
</evidence>
<dbReference type="Proteomes" id="UP000297597">
    <property type="component" value="Unassembled WGS sequence"/>
</dbReference>
<feature type="transmembrane region" description="Helical" evidence="8">
    <location>
        <begin position="158"/>
        <end position="181"/>
    </location>
</feature>
<reference evidence="9 10" key="1">
    <citation type="journal article" date="2018" name="Environ. Microbiol.">
        <title>Novel energy conservation strategies and behaviour of Pelotomaculum schinkii driving syntrophic propionate catabolism.</title>
        <authorList>
            <person name="Hidalgo-Ahumada C.A.P."/>
            <person name="Nobu M.K."/>
            <person name="Narihiro T."/>
            <person name="Tamaki H."/>
            <person name="Liu W.T."/>
            <person name="Kamagata Y."/>
            <person name="Stams A.J.M."/>
            <person name="Imachi H."/>
            <person name="Sousa D.Z."/>
        </authorList>
    </citation>
    <scope>NUCLEOTIDE SEQUENCE [LARGE SCALE GENOMIC DNA]</scope>
    <source>
        <strain evidence="9 10">MGP</strain>
    </source>
</reference>
<dbReference type="GO" id="GO:0046872">
    <property type="term" value="F:metal ion binding"/>
    <property type="evidence" value="ECO:0007669"/>
    <property type="project" value="UniProtKB-KW"/>
</dbReference>
<feature type="transmembrane region" description="Helical" evidence="8">
    <location>
        <begin position="104"/>
        <end position="124"/>
    </location>
</feature>
<comment type="similarity">
    <text evidence="2">Belongs to the UPF0073 (Hly-III) family.</text>
</comment>
<evidence type="ECO:0000256" key="2">
    <source>
        <dbReference type="ARBA" id="ARBA00008488"/>
    </source>
</evidence>
<feature type="transmembrane region" description="Helical" evidence="8">
    <location>
        <begin position="193"/>
        <end position="214"/>
    </location>
</feature>
<comment type="caution">
    <text evidence="9">The sequence shown here is derived from an EMBL/GenBank/DDBJ whole genome shotgun (WGS) entry which is preliminary data.</text>
</comment>
<feature type="transmembrane region" description="Helical" evidence="8">
    <location>
        <begin position="131"/>
        <end position="152"/>
    </location>
</feature>
<name>A0A4Y7RXL1_9FIRM</name>
<evidence type="ECO:0000256" key="5">
    <source>
        <dbReference type="ARBA" id="ARBA00022989"/>
    </source>
</evidence>
<feature type="transmembrane region" description="Helical" evidence="8">
    <location>
        <begin position="80"/>
        <end position="98"/>
    </location>
</feature>
<evidence type="ECO:0000313" key="10">
    <source>
        <dbReference type="Proteomes" id="UP000297597"/>
    </source>
</evidence>
<dbReference type="RefSeq" id="WP_134212045.1">
    <property type="nucleotide sequence ID" value="NZ_QFFZ01000001.1"/>
</dbReference>
<keyword evidence="10" id="KW-1185">Reference proteome</keyword>
<dbReference type="OrthoDB" id="9813689at2"/>
<accession>A0A4Y7RXL1</accession>
<dbReference type="Pfam" id="PF03006">
    <property type="entry name" value="HlyIII"/>
    <property type="match status" value="1"/>
</dbReference>
<dbReference type="EMBL" id="QFFZ01000001">
    <property type="protein sequence ID" value="TEB13735.1"/>
    <property type="molecule type" value="Genomic_DNA"/>
</dbReference>
<evidence type="ECO:0000256" key="8">
    <source>
        <dbReference type="SAM" id="Phobius"/>
    </source>
</evidence>
<evidence type="ECO:0000256" key="3">
    <source>
        <dbReference type="ARBA" id="ARBA00022475"/>
    </source>
</evidence>
<evidence type="ECO:0000256" key="1">
    <source>
        <dbReference type="ARBA" id="ARBA00004651"/>
    </source>
</evidence>